<feature type="compositionally biased region" description="Basic and acidic residues" evidence="1">
    <location>
        <begin position="33"/>
        <end position="45"/>
    </location>
</feature>
<proteinExistence type="predicted"/>
<reference evidence="2 4" key="1">
    <citation type="submission" date="2024-02" db="EMBL/GenBank/DDBJ databases">
        <authorList>
            <person name="Chen Y."/>
            <person name="Shah S."/>
            <person name="Dougan E. K."/>
            <person name="Thang M."/>
            <person name="Chan C."/>
        </authorList>
    </citation>
    <scope>NUCLEOTIDE SEQUENCE [LARGE SCALE GENOMIC DNA]</scope>
</reference>
<evidence type="ECO:0000256" key="1">
    <source>
        <dbReference type="SAM" id="MobiDB-lite"/>
    </source>
</evidence>
<dbReference type="EMBL" id="CAXAMN010028231">
    <property type="protein sequence ID" value="CAK9115758.1"/>
    <property type="molecule type" value="Genomic_DNA"/>
</dbReference>
<feature type="compositionally biased region" description="Basic and acidic residues" evidence="1">
    <location>
        <begin position="116"/>
        <end position="139"/>
    </location>
</feature>
<name>A0ABP0STT6_9DINO</name>
<feature type="compositionally biased region" description="Acidic residues" evidence="1">
    <location>
        <begin position="20"/>
        <end position="32"/>
    </location>
</feature>
<evidence type="ECO:0000313" key="3">
    <source>
        <dbReference type="EMBL" id="CAK9115763.1"/>
    </source>
</evidence>
<feature type="compositionally biased region" description="Acidic residues" evidence="1">
    <location>
        <begin position="147"/>
        <end position="159"/>
    </location>
</feature>
<sequence>MGEEEEKDALAHAMELATEGMDEAKEEEGDNMEEGRKSEKKEAKGKGSPKAKGSPKKKAKAKAKGKAKSVMKKPASSCTTQKLEAEENKKKNETKKDSKTKKTDEEGKGPKSQTKGKNEDPKDPKEKKSGKRALEEKAKAIQLTQSSDEEGEGEEEEKPSDELDEKRHPKKAYVFNKLLATLPETVQSIFNDKTVSRAQKTKLVNNMVEENSKGKFVLKDVADCPVAQALSKQYNLTKGKEKAKGYPRCVIAAKLGGEMQLERALQSGEVVPVEDKGKIFYCIQSISITKEKGVTQSVNMQSAPRALEKESEMEALTTFFDTFDPALVSTMQQKQVQFDRQEHGGRPQPQAPLALCDAAPPSLPSSGSTCQLPDHVLGKIDQALDWGKKVKESVKKALSSPVSGTTGQNLKVQLQGKIDTLLRQQMALENMRISGVATMANAKTCLLEASQCFVDVQELIKAIGAMG</sequence>
<organism evidence="2 4">
    <name type="scientific">Durusdinium trenchii</name>
    <dbReference type="NCBI Taxonomy" id="1381693"/>
    <lineage>
        <taxon>Eukaryota</taxon>
        <taxon>Sar</taxon>
        <taxon>Alveolata</taxon>
        <taxon>Dinophyceae</taxon>
        <taxon>Suessiales</taxon>
        <taxon>Symbiodiniaceae</taxon>
        <taxon>Durusdinium</taxon>
    </lineage>
</organism>
<dbReference type="Proteomes" id="UP001642484">
    <property type="component" value="Unassembled WGS sequence"/>
</dbReference>
<feature type="region of interest" description="Disordered" evidence="1">
    <location>
        <begin position="1"/>
        <end position="169"/>
    </location>
</feature>
<accession>A0ABP0STT6</accession>
<comment type="caution">
    <text evidence="2">The sequence shown here is derived from an EMBL/GenBank/DDBJ whole genome shotgun (WGS) entry which is preliminary data.</text>
</comment>
<gene>
    <name evidence="2" type="ORF">CCMP2556_LOCUS53509</name>
    <name evidence="3" type="ORF">CCMP2556_LOCUS53514</name>
</gene>
<dbReference type="EMBL" id="CAXAMN010028234">
    <property type="protein sequence ID" value="CAK9115763.1"/>
    <property type="molecule type" value="Genomic_DNA"/>
</dbReference>
<feature type="compositionally biased region" description="Basic residues" evidence="1">
    <location>
        <begin position="47"/>
        <end position="71"/>
    </location>
</feature>
<evidence type="ECO:0000313" key="4">
    <source>
        <dbReference type="Proteomes" id="UP001642484"/>
    </source>
</evidence>
<evidence type="ECO:0000313" key="2">
    <source>
        <dbReference type="EMBL" id="CAK9115758.1"/>
    </source>
</evidence>
<keyword evidence="4" id="KW-1185">Reference proteome</keyword>
<feature type="compositionally biased region" description="Basic and acidic residues" evidence="1">
    <location>
        <begin position="83"/>
        <end position="109"/>
    </location>
</feature>
<protein>
    <submittedName>
        <fullName evidence="2">Uncharacterized protein</fullName>
    </submittedName>
</protein>